<dbReference type="AlphaFoldDB" id="A0A285UVD9"/>
<dbReference type="Proteomes" id="UP000219167">
    <property type="component" value="Unassembled WGS sequence"/>
</dbReference>
<reference evidence="1 2" key="1">
    <citation type="submission" date="2017-08" db="EMBL/GenBank/DDBJ databases">
        <authorList>
            <person name="de Groot N.N."/>
        </authorList>
    </citation>
    <scope>NUCLEOTIDE SEQUENCE [LARGE SCALE GENOMIC DNA]</scope>
    <source>
        <strain evidence="1 2">JC85</strain>
    </source>
</reference>
<proteinExistence type="predicted"/>
<protein>
    <submittedName>
        <fullName evidence="1">Uncharacterized protein</fullName>
    </submittedName>
</protein>
<evidence type="ECO:0000313" key="1">
    <source>
        <dbReference type="EMBL" id="SOC45780.1"/>
    </source>
</evidence>
<dbReference type="EMBL" id="OBQD01000018">
    <property type="protein sequence ID" value="SOC45780.1"/>
    <property type="molecule type" value="Genomic_DNA"/>
</dbReference>
<gene>
    <name evidence="1" type="ORF">SAMN05892877_1186</name>
</gene>
<keyword evidence="2" id="KW-1185">Reference proteome</keyword>
<accession>A0A285UVD9</accession>
<name>A0A285UVD9_9HYPH</name>
<organism evidence="1 2">
    <name type="scientific">Rhizobium subbaraonis</name>
    <dbReference type="NCBI Taxonomy" id="908946"/>
    <lineage>
        <taxon>Bacteria</taxon>
        <taxon>Pseudomonadati</taxon>
        <taxon>Pseudomonadota</taxon>
        <taxon>Alphaproteobacteria</taxon>
        <taxon>Hyphomicrobiales</taxon>
        <taxon>Rhizobiaceae</taxon>
        <taxon>Rhizobium/Agrobacterium group</taxon>
        <taxon>Rhizobium</taxon>
    </lineage>
</organism>
<dbReference type="OrthoDB" id="8400796at2"/>
<sequence length="89" mass="9802">MSTSFVYDAAGYPVFPGSSKHDKVFGPDDLNTLQSVFDACLQECGLTRESELAEALGSAIIRLYTQGQRDPDLIKTMLTGAFKRRRGKL</sequence>
<dbReference type="RefSeq" id="WP_141402112.1">
    <property type="nucleotide sequence ID" value="NZ_OBQD01000018.1"/>
</dbReference>
<evidence type="ECO:0000313" key="2">
    <source>
        <dbReference type="Proteomes" id="UP000219167"/>
    </source>
</evidence>